<dbReference type="AlphaFoldDB" id="A0A166A022"/>
<organism evidence="1 2">
    <name type="scientific">Pseudovibrio axinellae</name>
    <dbReference type="NCBI Taxonomy" id="989403"/>
    <lineage>
        <taxon>Bacteria</taxon>
        <taxon>Pseudomonadati</taxon>
        <taxon>Pseudomonadota</taxon>
        <taxon>Alphaproteobacteria</taxon>
        <taxon>Hyphomicrobiales</taxon>
        <taxon>Stappiaceae</taxon>
        <taxon>Pseudovibrio</taxon>
    </lineage>
</organism>
<comment type="caution">
    <text evidence="1">The sequence shown here is derived from an EMBL/GenBank/DDBJ whole genome shotgun (WGS) entry which is preliminary data.</text>
</comment>
<dbReference type="OrthoDB" id="7866236at2"/>
<accession>A0A166A022</accession>
<name>A0A166A022_9HYPH</name>
<dbReference type="EMBL" id="LMCB01000008">
    <property type="protein sequence ID" value="KZL20476.1"/>
    <property type="molecule type" value="Genomic_DNA"/>
</dbReference>
<sequence>MKAPVMPKPGQCKWTEGDSGSYTFPCKNRAENGSYCDHHRTIVYETPEQRKARAEEMRAANAAANKKRLAA</sequence>
<dbReference type="RefSeq" id="WP_068004310.1">
    <property type="nucleotide sequence ID" value="NZ_FOFM01000002.1"/>
</dbReference>
<dbReference type="PATRIC" id="fig|989403.3.peg.1500"/>
<protein>
    <recommendedName>
        <fullName evidence="3">GcrA cell cycle regulator</fullName>
    </recommendedName>
</protein>
<evidence type="ECO:0000313" key="1">
    <source>
        <dbReference type="EMBL" id="KZL20476.1"/>
    </source>
</evidence>
<reference evidence="1 2" key="1">
    <citation type="journal article" date="2016" name="Front. Microbiol.">
        <title>Comparative Genomic Analysis Reveals a Diverse Repertoire of Genes Involved in Prokaryote-Eukaryote Interactions within the Pseudovibrio Genus.</title>
        <authorList>
            <person name="Romano S."/>
            <person name="Fernandez-Guerra A."/>
            <person name="Reen F.J."/>
            <person name="Glockner F.O."/>
            <person name="Crowley S.P."/>
            <person name="O'Sullivan O."/>
            <person name="Cotter P.D."/>
            <person name="Adams C."/>
            <person name="Dobson A.D."/>
            <person name="O'Gara F."/>
        </authorList>
    </citation>
    <scope>NUCLEOTIDE SEQUENCE [LARGE SCALE GENOMIC DNA]</scope>
    <source>
        <strain evidence="1 2">Ad2</strain>
    </source>
</reference>
<evidence type="ECO:0000313" key="2">
    <source>
        <dbReference type="Proteomes" id="UP000076577"/>
    </source>
</evidence>
<gene>
    <name evidence="1" type="ORF">PsAD2_01407</name>
</gene>
<keyword evidence="2" id="KW-1185">Reference proteome</keyword>
<evidence type="ECO:0008006" key="3">
    <source>
        <dbReference type="Google" id="ProtNLM"/>
    </source>
</evidence>
<proteinExistence type="predicted"/>
<dbReference type="Proteomes" id="UP000076577">
    <property type="component" value="Unassembled WGS sequence"/>
</dbReference>
<dbReference type="STRING" id="989403.SAMN05421798_102542"/>